<organism evidence="1 2">
    <name type="scientific">Sarcoptes scabiei</name>
    <name type="common">Itch mite</name>
    <name type="synonym">Acarus scabiei</name>
    <dbReference type="NCBI Taxonomy" id="52283"/>
    <lineage>
        <taxon>Eukaryota</taxon>
        <taxon>Metazoa</taxon>
        <taxon>Ecdysozoa</taxon>
        <taxon>Arthropoda</taxon>
        <taxon>Chelicerata</taxon>
        <taxon>Arachnida</taxon>
        <taxon>Acari</taxon>
        <taxon>Acariformes</taxon>
        <taxon>Sarcoptiformes</taxon>
        <taxon>Astigmata</taxon>
        <taxon>Psoroptidia</taxon>
        <taxon>Sarcoptoidea</taxon>
        <taxon>Sarcoptidae</taxon>
        <taxon>Sarcoptinae</taxon>
        <taxon>Sarcoptes</taxon>
    </lineage>
</organism>
<dbReference type="EMBL" id="JXLN01010533">
    <property type="protein sequence ID" value="KPM05890.1"/>
    <property type="molecule type" value="Genomic_DNA"/>
</dbReference>
<dbReference type="Proteomes" id="UP000616769">
    <property type="component" value="Unassembled WGS sequence"/>
</dbReference>
<evidence type="ECO:0000313" key="2">
    <source>
        <dbReference type="Proteomes" id="UP000616769"/>
    </source>
</evidence>
<dbReference type="AlphaFoldDB" id="A0A132A657"/>
<name>A0A132A657_SARSC</name>
<protein>
    <submittedName>
        <fullName evidence="1">Uncharacterized protein</fullName>
    </submittedName>
</protein>
<dbReference type="OrthoDB" id="6108at2759"/>
<accession>A0A132A657</accession>
<comment type="caution">
    <text evidence="1">The sequence shown here is derived from an EMBL/GenBank/DDBJ whole genome shotgun (WGS) entry which is preliminary data.</text>
</comment>
<proteinExistence type="predicted"/>
<dbReference type="VEuPathDB" id="VectorBase:SSCA005947"/>
<reference evidence="1 2" key="1">
    <citation type="journal article" date="2015" name="Parasit. Vectors">
        <title>Draft genome of the scabies mite.</title>
        <authorList>
            <person name="Rider S.D.Jr."/>
            <person name="Morgan M.S."/>
            <person name="Arlian L.G."/>
        </authorList>
    </citation>
    <scope>NUCLEOTIDE SEQUENCE [LARGE SCALE GENOMIC DNA]</scope>
    <source>
        <strain evidence="1">Arlian Lab</strain>
    </source>
</reference>
<sequence>MPGYVLDFGMKNFHLKHLVVLNGGKFQNYLTIFKWIDSDYEQNSIAITIKMILQFIKVYANYRTESHLKSFIFYILAIEEALKKSVLFKEIEFLIELYFNLLIIFFEEISQFNAEISDENIIEIKKAIDSIGTILNEAISNRNILLIKGQVFRYHLISMHEIDHYLRENHSDNLHRLFQKLFGEIYSRFAHEFDSNPNGVLRLFSESILHKDSDYFCMEFHLSEKDLDFEKKLFRMWKDNIHSITTSSTTVSFDSDDKLEKKKLGAICREFDYQILDCGRKKSAIQLSEAEISMKLLPDSESTLDFLLEKVLNYLRQRFEDSLRGDSSSTDSVTFQQIYLPLCYLQNISR</sequence>
<evidence type="ECO:0000313" key="1">
    <source>
        <dbReference type="EMBL" id="KPM05890.1"/>
    </source>
</evidence>
<gene>
    <name evidence="1" type="ORF">QR98_0043620</name>
</gene>